<evidence type="ECO:0000313" key="4">
    <source>
        <dbReference type="Proteomes" id="UP000316416"/>
    </source>
</evidence>
<evidence type="ECO:0000259" key="2">
    <source>
        <dbReference type="Pfam" id="PF22106"/>
    </source>
</evidence>
<sequence>MNFDVIQQSFIDYIKQPSRPLPQGTEARRMKIYRDLFFNNINGFVTSAFPVLKSLYAEDDWLALVQNFFLNHDCETPIFIEIAQEFVVFLQTEYEFKQGEPKFIIELAHYEYMELVVAVAKDNFDHQPLGLDIKQAGLCLSDTARVLQYSYDVQRISEEYQPDEPAQSPQLFCLYRDTEDEVIFLQLNPLTAQVLGFISQHESVYFDELFNWLKQTYPQMDENDLIQGCCQMLAELGAKGVIKHYKPL</sequence>
<evidence type="ECO:0000259" key="1">
    <source>
        <dbReference type="Pfam" id="PF09836"/>
    </source>
</evidence>
<evidence type="ECO:0000313" key="3">
    <source>
        <dbReference type="EMBL" id="QPG57559.1"/>
    </source>
</evidence>
<dbReference type="InterPro" id="IPR044922">
    <property type="entry name" value="DUF2063_N_sf"/>
</dbReference>
<name>A0ABX6V4R3_9GAMM</name>
<proteinExistence type="predicted"/>
<keyword evidence="3" id="KW-0238">DNA-binding</keyword>
<dbReference type="Pfam" id="PF09836">
    <property type="entry name" value="DUF2063"/>
    <property type="match status" value="1"/>
</dbReference>
<feature type="domain" description="Putative DNA-binding" evidence="1">
    <location>
        <begin position="6"/>
        <end position="90"/>
    </location>
</feature>
<dbReference type="InterPro" id="IPR054098">
    <property type="entry name" value="NGO1945-like_C"/>
</dbReference>
<keyword evidence="4" id="KW-1185">Reference proteome</keyword>
<dbReference type="Gene3D" id="1.10.150.690">
    <property type="entry name" value="DUF2063"/>
    <property type="match status" value="1"/>
</dbReference>
<organism evidence="3 4">
    <name type="scientific">Shewanella eurypsychrophilus</name>
    <dbReference type="NCBI Taxonomy" id="2593656"/>
    <lineage>
        <taxon>Bacteria</taxon>
        <taxon>Pseudomonadati</taxon>
        <taxon>Pseudomonadota</taxon>
        <taxon>Gammaproteobacteria</taxon>
        <taxon>Alteromonadales</taxon>
        <taxon>Shewanellaceae</taxon>
        <taxon>Shewanella</taxon>
    </lineage>
</organism>
<reference evidence="3" key="1">
    <citation type="submission" date="2021-07" db="EMBL/GenBank/DDBJ databases">
        <title>Shewanella sp. YLB-07 whole genome sequence.</title>
        <authorList>
            <person name="Yu L."/>
        </authorList>
    </citation>
    <scope>NUCLEOTIDE SEQUENCE</scope>
    <source>
        <strain evidence="3">YLB-08</strain>
    </source>
</reference>
<dbReference type="RefSeq" id="WP_142870382.1">
    <property type="nucleotide sequence ID" value="NZ_CP045503.2"/>
</dbReference>
<dbReference type="GO" id="GO:0003677">
    <property type="term" value="F:DNA binding"/>
    <property type="evidence" value="ECO:0007669"/>
    <property type="project" value="UniProtKB-KW"/>
</dbReference>
<accession>A0ABX6V4R3</accession>
<dbReference type="EMBL" id="CP045503">
    <property type="protein sequence ID" value="QPG57559.1"/>
    <property type="molecule type" value="Genomic_DNA"/>
</dbReference>
<dbReference type="Gene3D" id="3.90.930.50">
    <property type="match status" value="1"/>
</dbReference>
<gene>
    <name evidence="3" type="ORF">FM038_008955</name>
</gene>
<protein>
    <submittedName>
        <fullName evidence="3">DNA-binding domain-containing protein</fullName>
    </submittedName>
</protein>
<dbReference type="Pfam" id="PF22106">
    <property type="entry name" value="NGO1945_C"/>
    <property type="match status" value="1"/>
</dbReference>
<dbReference type="InterPro" id="IPR018640">
    <property type="entry name" value="DUF2063"/>
</dbReference>
<dbReference type="Proteomes" id="UP000316416">
    <property type="component" value="Chromosome"/>
</dbReference>
<feature type="domain" description="NGO1945-like C-terminal" evidence="2">
    <location>
        <begin position="141"/>
        <end position="236"/>
    </location>
</feature>